<feature type="signal peptide" evidence="3">
    <location>
        <begin position="1"/>
        <end position="18"/>
    </location>
</feature>
<dbReference type="Proteomes" id="UP000289152">
    <property type="component" value="Unassembled WGS sequence"/>
</dbReference>
<protein>
    <recommendedName>
        <fullName evidence="1">Phosphatidylglycerol/phosphatidylinositol transfer protein</fullName>
    </recommendedName>
</protein>
<sequence>MVSIETFFLVLFSNLVFASPTPFLNRNNLLPRQNSQAPFRPLSSQTSSDHSIEGGWSSQSSSLGRSTPFDTCAASGTVDSINIDPCSAPDGEICEFHSGLNYTITIHFTPQTSSSNPRNNLVAYSSNESLGQGIISYPYSGQSFDACEYTSCPIPSDQLSIYKYEFKTLDSDVDYLMFNITDGIEGLSLFCAGFNITLIKD</sequence>
<keyword evidence="6" id="KW-1185">Reference proteome</keyword>
<evidence type="ECO:0000259" key="4">
    <source>
        <dbReference type="SMART" id="SM00737"/>
    </source>
</evidence>
<evidence type="ECO:0000256" key="2">
    <source>
        <dbReference type="SAM" id="MobiDB-lite"/>
    </source>
</evidence>
<dbReference type="Gene3D" id="2.60.40.770">
    <property type="match status" value="1"/>
</dbReference>
<dbReference type="SUPFAM" id="SSF81296">
    <property type="entry name" value="E set domains"/>
    <property type="match status" value="1"/>
</dbReference>
<proteinExistence type="predicted"/>
<feature type="domain" description="MD-2-related lipid-recognition" evidence="4">
    <location>
        <begin position="69"/>
        <end position="196"/>
    </location>
</feature>
<dbReference type="SMART" id="SM00737">
    <property type="entry name" value="ML"/>
    <property type="match status" value="1"/>
</dbReference>
<dbReference type="VEuPathDB" id="FungiDB:TREMEDRAFT_64803"/>
<dbReference type="InterPro" id="IPR003172">
    <property type="entry name" value="ML_dom"/>
</dbReference>
<gene>
    <name evidence="5" type="ORF">M231_03960</name>
</gene>
<dbReference type="Pfam" id="PF02221">
    <property type="entry name" value="E1_DerP2_DerF2"/>
    <property type="match status" value="1"/>
</dbReference>
<feature type="chain" id="PRO_5020194669" description="Phosphatidylglycerol/phosphatidylinositol transfer protein" evidence="3">
    <location>
        <begin position="19"/>
        <end position="201"/>
    </location>
</feature>
<keyword evidence="3" id="KW-0732">Signal</keyword>
<dbReference type="OrthoDB" id="6576058at2759"/>
<dbReference type="EMBL" id="SDIL01000042">
    <property type="protein sequence ID" value="RXK38784.1"/>
    <property type="molecule type" value="Genomic_DNA"/>
</dbReference>
<dbReference type="AlphaFoldDB" id="A0A4Q1BLW0"/>
<feature type="region of interest" description="Disordered" evidence="2">
    <location>
        <begin position="35"/>
        <end position="66"/>
    </location>
</feature>
<evidence type="ECO:0000256" key="3">
    <source>
        <dbReference type="SAM" id="SignalP"/>
    </source>
</evidence>
<dbReference type="InParanoid" id="A0A4Q1BLW0"/>
<evidence type="ECO:0000313" key="6">
    <source>
        <dbReference type="Proteomes" id="UP000289152"/>
    </source>
</evidence>
<evidence type="ECO:0000313" key="5">
    <source>
        <dbReference type="EMBL" id="RXK38784.1"/>
    </source>
</evidence>
<evidence type="ECO:0000256" key="1">
    <source>
        <dbReference type="ARBA" id="ARBA00016056"/>
    </source>
</evidence>
<feature type="compositionally biased region" description="Low complexity" evidence="2">
    <location>
        <begin position="53"/>
        <end position="66"/>
    </location>
</feature>
<dbReference type="InterPro" id="IPR014756">
    <property type="entry name" value="Ig_E-set"/>
</dbReference>
<organism evidence="5 6">
    <name type="scientific">Tremella mesenterica</name>
    <name type="common">Jelly fungus</name>
    <dbReference type="NCBI Taxonomy" id="5217"/>
    <lineage>
        <taxon>Eukaryota</taxon>
        <taxon>Fungi</taxon>
        <taxon>Dikarya</taxon>
        <taxon>Basidiomycota</taxon>
        <taxon>Agaricomycotina</taxon>
        <taxon>Tremellomycetes</taxon>
        <taxon>Tremellales</taxon>
        <taxon>Tremellaceae</taxon>
        <taxon>Tremella</taxon>
    </lineage>
</organism>
<accession>A0A4Q1BLW0</accession>
<name>A0A4Q1BLW0_TREME</name>
<comment type="caution">
    <text evidence="5">The sequence shown here is derived from an EMBL/GenBank/DDBJ whole genome shotgun (WGS) entry which is preliminary data.</text>
</comment>
<feature type="compositionally biased region" description="Polar residues" evidence="2">
    <location>
        <begin position="35"/>
        <end position="49"/>
    </location>
</feature>
<reference evidence="5 6" key="1">
    <citation type="submission" date="2016-06" db="EMBL/GenBank/DDBJ databases">
        <title>Evolution of pathogenesis and genome organization in the Tremellales.</title>
        <authorList>
            <person name="Cuomo C."/>
            <person name="Litvintseva A."/>
            <person name="Heitman J."/>
            <person name="Chen Y."/>
            <person name="Sun S."/>
            <person name="Springer D."/>
            <person name="Dromer F."/>
            <person name="Young S."/>
            <person name="Zeng Q."/>
            <person name="Chapman S."/>
            <person name="Gujja S."/>
            <person name="Saif S."/>
            <person name="Birren B."/>
        </authorList>
    </citation>
    <scope>NUCLEOTIDE SEQUENCE [LARGE SCALE GENOMIC DNA]</scope>
    <source>
        <strain evidence="5 6">ATCC 28783</strain>
    </source>
</reference>